<feature type="transmembrane region" description="Helical" evidence="1">
    <location>
        <begin position="203"/>
        <end position="224"/>
    </location>
</feature>
<dbReference type="Proteomes" id="UP000292544">
    <property type="component" value="Unassembled WGS sequence"/>
</dbReference>
<feature type="transmembrane region" description="Helical" evidence="1">
    <location>
        <begin position="33"/>
        <end position="53"/>
    </location>
</feature>
<keyword evidence="1" id="KW-0812">Transmembrane</keyword>
<feature type="transmembrane region" description="Helical" evidence="1">
    <location>
        <begin position="91"/>
        <end position="113"/>
    </location>
</feature>
<dbReference type="SMART" id="SM00267">
    <property type="entry name" value="GGDEF"/>
    <property type="match status" value="1"/>
</dbReference>
<dbReference type="InterPro" id="IPR052155">
    <property type="entry name" value="Biofilm_reg_signaling"/>
</dbReference>
<keyword evidence="1" id="KW-0472">Membrane</keyword>
<comment type="caution">
    <text evidence="4">The sequence shown here is derived from an EMBL/GenBank/DDBJ whole genome shotgun (WGS) entry which is preliminary data.</text>
</comment>
<dbReference type="CDD" id="cd01949">
    <property type="entry name" value="GGDEF"/>
    <property type="match status" value="1"/>
</dbReference>
<dbReference type="NCBIfam" id="TIGR00254">
    <property type="entry name" value="GGDEF"/>
    <property type="match status" value="1"/>
</dbReference>
<evidence type="ECO:0000313" key="4">
    <source>
        <dbReference type="EMBL" id="TAA47470.1"/>
    </source>
</evidence>
<dbReference type="InterPro" id="IPR003018">
    <property type="entry name" value="GAF"/>
</dbReference>
<evidence type="ECO:0000259" key="2">
    <source>
        <dbReference type="PROSITE" id="PS50883"/>
    </source>
</evidence>
<gene>
    <name evidence="4" type="ORF">EXY25_09620</name>
</gene>
<dbReference type="PANTHER" id="PTHR44757">
    <property type="entry name" value="DIGUANYLATE CYCLASE DGCP"/>
    <property type="match status" value="1"/>
</dbReference>
<keyword evidence="1" id="KW-1133">Transmembrane helix</keyword>
<feature type="transmembrane region" description="Helical" evidence="1">
    <location>
        <begin position="65"/>
        <end position="84"/>
    </location>
</feature>
<feature type="transmembrane region" description="Helical" evidence="1">
    <location>
        <begin position="6"/>
        <end position="26"/>
    </location>
</feature>
<evidence type="ECO:0000256" key="1">
    <source>
        <dbReference type="SAM" id="Phobius"/>
    </source>
</evidence>
<dbReference type="PROSITE" id="PS50883">
    <property type="entry name" value="EAL"/>
    <property type="match status" value="1"/>
</dbReference>
<dbReference type="InterPro" id="IPR029016">
    <property type="entry name" value="GAF-like_dom_sf"/>
</dbReference>
<dbReference type="SUPFAM" id="SSF141868">
    <property type="entry name" value="EAL domain-like"/>
    <property type="match status" value="1"/>
</dbReference>
<feature type="transmembrane region" description="Helical" evidence="1">
    <location>
        <begin position="178"/>
        <end position="197"/>
    </location>
</feature>
<accession>A0ABY1WRW4</accession>
<evidence type="ECO:0000259" key="3">
    <source>
        <dbReference type="PROSITE" id="PS50887"/>
    </source>
</evidence>
<keyword evidence="5" id="KW-1185">Reference proteome</keyword>
<dbReference type="RefSeq" id="WP_130566568.1">
    <property type="nucleotide sequence ID" value="NZ_SHLY01000002.1"/>
</dbReference>
<dbReference type="InterPro" id="IPR043128">
    <property type="entry name" value="Rev_trsase/Diguanyl_cyclase"/>
</dbReference>
<dbReference type="SMART" id="SM00052">
    <property type="entry name" value="EAL"/>
    <property type="match status" value="1"/>
</dbReference>
<sequence>MILLSYIITAGAMGFAALNALLMAIYGERRQLYRVYALLCFLAACFQVSTYFYHSADSVADAVLALKLQVATITFLYPTFYLFIEYYTKRPLSLVVLTAISVFSLLIFTLNLLEPFGVRFSQVHGLIESAVTSESLVRLHAEQSRYGIVVHAFGVLFLAWALWRFVDLLRAAAWRESLLFGVGILLLFVGAVVGALIDSGMIDFVYVIGFGMLIIIVMISVNLAHEARQQRTTMKQQANVLQQTQAESARHQASHLQLAQVVYQSPVPIVITSLDGEVIKQNATSQTFWREELLGINMIAQLSALYPETDLSSENISAQGAIWLPDVPSNQFAAEMALTKENECWLKFRLFVINSPAGSPQNIAIICEDASERHLYTDSLRQIAEGVASGTGNDFYDKMVVQLTKLFDAKYAFIGLLDEQYSQVSTLALSVDGKISNNFSYELVGTPCANVVGNDICCYPNNVQHLFPDDQLLIEMGIESYIGAPMFDEEGKPLGLVVILDTKPLRHTDTVQNILEIFAARTGAELQRRAAEVQVRRMAYEDYLTLLPNRALTYERVGVLIKRLRRSGKLASLYLLDMDHFKNINDVLGHDVGDEVLRALAKQLRVTFADNLFISRVGGDEFVLVDEYNSEPVYVEQLAELVNQPLQVGDHLIDIGASIGVCAFPQSEQTPLDVLRHAELALYQAKKAGRNRHVVYQVELENEAKNRLVIQNALKKALHADQLSLYYQPQLTADGQMFGAEALLRWHDPELGFVSPAEFIPIAEESGLIHALGDWVLQEALAQLKGWLAKGLPFAGHLSINVSPWQFALPNFVEHLESMIRIGDVDPAMITLELTETGILVDVEDTIKKFKRLRSLGIQIAMDDFGTGYSSLAYLRDLPIDILKIDKAFIDELQNSDSSPLTESMIAIGRNMDLHVVAEGVEYDRQAIRLKKLGCTIYQGYLFAKPMSVYDFEQWLAARR</sequence>
<dbReference type="PROSITE" id="PS50887">
    <property type="entry name" value="GGDEF"/>
    <property type="match status" value="1"/>
</dbReference>
<dbReference type="InterPro" id="IPR001633">
    <property type="entry name" value="EAL_dom"/>
</dbReference>
<dbReference type="EMBL" id="SHLY01000002">
    <property type="protein sequence ID" value="TAA47470.1"/>
    <property type="molecule type" value="Genomic_DNA"/>
</dbReference>
<dbReference type="Gene3D" id="3.20.20.450">
    <property type="entry name" value="EAL domain"/>
    <property type="match status" value="1"/>
</dbReference>
<dbReference type="Pfam" id="PF00563">
    <property type="entry name" value="EAL"/>
    <property type="match status" value="1"/>
</dbReference>
<dbReference type="SUPFAM" id="SSF55781">
    <property type="entry name" value="GAF domain-like"/>
    <property type="match status" value="1"/>
</dbReference>
<dbReference type="Gene3D" id="3.30.450.40">
    <property type="match status" value="1"/>
</dbReference>
<dbReference type="Pfam" id="PF00990">
    <property type="entry name" value="GGDEF"/>
    <property type="match status" value="1"/>
</dbReference>
<proteinExistence type="predicted"/>
<name>A0ABY1WRW4_9GAMM</name>
<feature type="domain" description="GGDEF" evidence="3">
    <location>
        <begin position="569"/>
        <end position="698"/>
    </location>
</feature>
<protein>
    <submittedName>
        <fullName evidence="4">EAL domain-containing protein</fullName>
    </submittedName>
</protein>
<reference evidence="5" key="1">
    <citation type="submission" date="2019-02" db="EMBL/GenBank/DDBJ databases">
        <title>Draft genome sequence of Muricauda sp. 176CP4-71.</title>
        <authorList>
            <person name="Park J.-S."/>
        </authorList>
    </citation>
    <scope>NUCLEOTIDE SEQUENCE [LARGE SCALE GENOMIC DNA]</scope>
    <source>
        <strain evidence="5">176GS2-150</strain>
    </source>
</reference>
<dbReference type="InterPro" id="IPR000160">
    <property type="entry name" value="GGDEF_dom"/>
</dbReference>
<feature type="domain" description="EAL" evidence="2">
    <location>
        <begin position="707"/>
        <end position="960"/>
    </location>
</feature>
<dbReference type="SMART" id="SM00065">
    <property type="entry name" value="GAF"/>
    <property type="match status" value="1"/>
</dbReference>
<dbReference type="PANTHER" id="PTHR44757:SF2">
    <property type="entry name" value="BIOFILM ARCHITECTURE MAINTENANCE PROTEIN MBAA"/>
    <property type="match status" value="1"/>
</dbReference>
<dbReference type="Pfam" id="PF01590">
    <property type="entry name" value="GAF"/>
    <property type="match status" value="1"/>
</dbReference>
<dbReference type="CDD" id="cd01948">
    <property type="entry name" value="EAL"/>
    <property type="match status" value="1"/>
</dbReference>
<evidence type="ECO:0000313" key="5">
    <source>
        <dbReference type="Proteomes" id="UP000292544"/>
    </source>
</evidence>
<organism evidence="4 5">
    <name type="scientific">Corallincola spongiicola</name>
    <dbReference type="NCBI Taxonomy" id="2520508"/>
    <lineage>
        <taxon>Bacteria</taxon>
        <taxon>Pseudomonadati</taxon>
        <taxon>Pseudomonadota</taxon>
        <taxon>Gammaproteobacteria</taxon>
        <taxon>Alteromonadales</taxon>
        <taxon>Psychromonadaceae</taxon>
        <taxon>Corallincola</taxon>
    </lineage>
</organism>
<dbReference type="InterPro" id="IPR029787">
    <property type="entry name" value="Nucleotide_cyclase"/>
</dbReference>
<dbReference type="Gene3D" id="3.30.450.20">
    <property type="entry name" value="PAS domain"/>
    <property type="match status" value="1"/>
</dbReference>
<dbReference type="InterPro" id="IPR035919">
    <property type="entry name" value="EAL_sf"/>
</dbReference>
<dbReference type="SUPFAM" id="SSF55073">
    <property type="entry name" value="Nucleotide cyclase"/>
    <property type="match status" value="1"/>
</dbReference>
<dbReference type="Gene3D" id="3.30.70.270">
    <property type="match status" value="1"/>
</dbReference>
<feature type="transmembrane region" description="Helical" evidence="1">
    <location>
        <begin position="146"/>
        <end position="166"/>
    </location>
</feature>